<organism evidence="2 3">
    <name type="scientific">Fischerella thermalis CCMEE 5268</name>
    <dbReference type="NCBI Taxonomy" id="2019662"/>
    <lineage>
        <taxon>Bacteria</taxon>
        <taxon>Bacillati</taxon>
        <taxon>Cyanobacteriota</taxon>
        <taxon>Cyanophyceae</taxon>
        <taxon>Nostocales</taxon>
        <taxon>Hapalosiphonaceae</taxon>
        <taxon>Fischerella</taxon>
    </lineage>
</organism>
<evidence type="ECO:0000313" key="2">
    <source>
        <dbReference type="EMBL" id="PLZ97939.1"/>
    </source>
</evidence>
<dbReference type="InterPro" id="IPR002508">
    <property type="entry name" value="MurNAc-LAA_cat"/>
</dbReference>
<reference evidence="2 3" key="1">
    <citation type="submission" date="2017-07" db="EMBL/GenBank/DDBJ databases">
        <title>Genomes of Fischerella (Mastigocladus) sp. strains.</title>
        <authorList>
            <person name="Miller S.R."/>
        </authorList>
    </citation>
    <scope>NUCLEOTIDE SEQUENCE [LARGE SCALE GENOMIC DNA]</scope>
    <source>
        <strain evidence="2 3">CCMEE 5268</strain>
    </source>
</reference>
<dbReference type="GO" id="GO:0009253">
    <property type="term" value="P:peptidoglycan catabolic process"/>
    <property type="evidence" value="ECO:0007669"/>
    <property type="project" value="InterPro"/>
</dbReference>
<dbReference type="SUPFAM" id="SSF53187">
    <property type="entry name" value="Zn-dependent exopeptidases"/>
    <property type="match status" value="1"/>
</dbReference>
<dbReference type="Proteomes" id="UP000235025">
    <property type="component" value="Unassembled WGS sequence"/>
</dbReference>
<sequence>MGYGFANKFTIQVQTGFIDNPEDAARLRTPEYQDKMAEVIAQGILKYLEKQ</sequence>
<dbReference type="AlphaFoldDB" id="A0A2N6KFL9"/>
<comment type="caution">
    <text evidence="2">The sequence shown here is derived from an EMBL/GenBank/DDBJ whole genome shotgun (WGS) entry which is preliminary data.</text>
</comment>
<protein>
    <submittedName>
        <fullName evidence="2">Cell wall hydrolase/autolysin</fullName>
    </submittedName>
</protein>
<accession>A0A2N6KFL9</accession>
<feature type="domain" description="MurNAc-LAA" evidence="1">
    <location>
        <begin position="11"/>
        <end position="45"/>
    </location>
</feature>
<gene>
    <name evidence="2" type="ORF">CEN50_13160</name>
</gene>
<dbReference type="Pfam" id="PF01520">
    <property type="entry name" value="Amidase_3"/>
    <property type="match status" value="1"/>
</dbReference>
<keyword evidence="2" id="KW-0378">Hydrolase</keyword>
<evidence type="ECO:0000313" key="3">
    <source>
        <dbReference type="Proteomes" id="UP000235025"/>
    </source>
</evidence>
<dbReference type="Gene3D" id="3.40.630.40">
    <property type="entry name" value="Zn-dependent exopeptidases"/>
    <property type="match status" value="1"/>
</dbReference>
<evidence type="ECO:0000259" key="1">
    <source>
        <dbReference type="Pfam" id="PF01520"/>
    </source>
</evidence>
<dbReference type="GO" id="GO:0008745">
    <property type="term" value="F:N-acetylmuramoyl-L-alanine amidase activity"/>
    <property type="evidence" value="ECO:0007669"/>
    <property type="project" value="InterPro"/>
</dbReference>
<name>A0A2N6KFL9_9CYAN</name>
<proteinExistence type="predicted"/>
<dbReference type="EMBL" id="NMQA01000151">
    <property type="protein sequence ID" value="PLZ97939.1"/>
    <property type="molecule type" value="Genomic_DNA"/>
</dbReference>